<reference evidence="15 16" key="1">
    <citation type="submission" date="2014-11" db="EMBL/GenBank/DDBJ databases">
        <title>Genetic blueprint of the zoonotic pathogen Toxocara canis.</title>
        <authorList>
            <person name="Zhu X.-Q."/>
            <person name="Korhonen P.K."/>
            <person name="Cai H."/>
            <person name="Young N.D."/>
            <person name="Nejsum P."/>
            <person name="von Samson-Himmelstjerna G."/>
            <person name="Boag P.R."/>
            <person name="Tan P."/>
            <person name="Li Q."/>
            <person name="Min J."/>
            <person name="Yang Y."/>
            <person name="Wang X."/>
            <person name="Fang X."/>
            <person name="Hall R.S."/>
            <person name="Hofmann A."/>
            <person name="Sternberg P.W."/>
            <person name="Jex A.R."/>
            <person name="Gasser R.B."/>
        </authorList>
    </citation>
    <scope>NUCLEOTIDE SEQUENCE [LARGE SCALE GENOMIC DNA]</scope>
    <source>
        <strain evidence="15">PN_DK_2014</strain>
    </source>
</reference>
<keyword evidence="8 12" id="KW-1133">Transmembrane helix</keyword>
<protein>
    <recommendedName>
        <fullName evidence="11">ascorbate ferrireductase (transmembrane)</fullName>
        <ecNumber evidence="11">7.2.1.3</ecNumber>
    </recommendedName>
</protein>
<dbReference type="AlphaFoldDB" id="A0A0B2VUZ5"/>
<dbReference type="PROSITE" id="PS50939">
    <property type="entry name" value="CYTOCHROME_B561"/>
    <property type="match status" value="1"/>
</dbReference>
<evidence type="ECO:0000256" key="3">
    <source>
        <dbReference type="ARBA" id="ARBA00022448"/>
    </source>
</evidence>
<dbReference type="STRING" id="6265.A0A0B2VUZ5"/>
<dbReference type="GO" id="GO:0046872">
    <property type="term" value="F:metal ion binding"/>
    <property type="evidence" value="ECO:0007669"/>
    <property type="project" value="UniProtKB-KW"/>
</dbReference>
<evidence type="ECO:0000256" key="8">
    <source>
        <dbReference type="ARBA" id="ARBA00022989"/>
    </source>
</evidence>
<evidence type="ECO:0000259" key="14">
    <source>
        <dbReference type="PROSITE" id="PS50939"/>
    </source>
</evidence>
<keyword evidence="6" id="KW-0479">Metal-binding</keyword>
<evidence type="ECO:0000256" key="10">
    <source>
        <dbReference type="ARBA" id="ARBA00023136"/>
    </source>
</evidence>
<keyword evidence="9" id="KW-0408">Iron</keyword>
<evidence type="ECO:0000256" key="5">
    <source>
        <dbReference type="ARBA" id="ARBA00022692"/>
    </source>
</evidence>
<sequence>TEAVCGSWCSVHSTGFRQPLSRSDTTITNALILFTFAEVRSIQEAANESTKMIVRLLDILVFLLTVVHCNCEERCGSDYGCWFVPPGCIASECAASIRWTVNETIFRLQIDASLEDVRQHNMGAYVALGFSDDNRMGEDTVIECVYDGKENVRPFVSYNDGLHNAQLHAASELLILDANFSVFENKIFCDIELDFGQHALLNDVDKQKVRDVLSEPFFLQLARGVADPYTFAKKKHSLWDGSLYPWTSSKPIALRSISNRYDSAEDATQSVTFISRNLTYVLVTLHSLMMLWAWWFLASNAILLARYCRLAWPSTQLCGATVWFQIHRNFMVLSVGIQVVAFLFIITQAGFSFYFWCTMQCTMEHFSKPTHTWTGLIAFGLALFQPFFAWIRPSGISKWRYAFNCLHWLIGMTSFIVASVAMISAIPLGKTALAKHYAKLPNFWMGLYLVFFTIISIIMEILVSLTISKKPRREIENAALIFSKAPTSERPSRAPHLICNRRVRVFLLLLHAAGSFAICSRLSKMIIDNYFRSH</sequence>
<organism evidence="15 16">
    <name type="scientific">Toxocara canis</name>
    <name type="common">Canine roundworm</name>
    <dbReference type="NCBI Taxonomy" id="6265"/>
    <lineage>
        <taxon>Eukaryota</taxon>
        <taxon>Metazoa</taxon>
        <taxon>Ecdysozoa</taxon>
        <taxon>Nematoda</taxon>
        <taxon>Chromadorea</taxon>
        <taxon>Rhabditida</taxon>
        <taxon>Spirurina</taxon>
        <taxon>Ascaridomorpha</taxon>
        <taxon>Ascaridoidea</taxon>
        <taxon>Toxocaridae</taxon>
        <taxon>Toxocara</taxon>
    </lineage>
</organism>
<dbReference type="InterPro" id="IPR006593">
    <property type="entry name" value="Cyt_b561/ferric_Rdtase_TM"/>
</dbReference>
<dbReference type="Gene3D" id="1.20.120.1770">
    <property type="match status" value="1"/>
</dbReference>
<dbReference type="GO" id="GO:0140571">
    <property type="term" value="F:transmembrane ascorbate ferrireductase activity"/>
    <property type="evidence" value="ECO:0007669"/>
    <property type="project" value="UniProtKB-EC"/>
</dbReference>
<evidence type="ECO:0000256" key="12">
    <source>
        <dbReference type="SAM" id="Phobius"/>
    </source>
</evidence>
<dbReference type="GO" id="GO:0020037">
    <property type="term" value="F:heme binding"/>
    <property type="evidence" value="ECO:0007669"/>
    <property type="project" value="TreeGrafter"/>
</dbReference>
<feature type="transmembrane region" description="Helical" evidence="12">
    <location>
        <begin position="371"/>
        <end position="391"/>
    </location>
</feature>
<evidence type="ECO:0000313" key="15">
    <source>
        <dbReference type="EMBL" id="KHN85172.1"/>
    </source>
</evidence>
<dbReference type="EC" id="7.2.1.3" evidence="11"/>
<evidence type="ECO:0000259" key="13">
    <source>
        <dbReference type="PROSITE" id="PS50836"/>
    </source>
</evidence>
<comment type="subcellular location">
    <subcellularLocation>
        <location evidence="2">Membrane</location>
        <topology evidence="2">Multi-pass membrane protein</topology>
    </subcellularLocation>
</comment>
<evidence type="ECO:0000256" key="7">
    <source>
        <dbReference type="ARBA" id="ARBA00022982"/>
    </source>
</evidence>
<comment type="cofactor">
    <cofactor evidence="1">
        <name>heme b</name>
        <dbReference type="ChEBI" id="CHEBI:60344"/>
    </cofactor>
</comment>
<feature type="transmembrane region" description="Helical" evidence="12">
    <location>
        <begin position="505"/>
        <end position="527"/>
    </location>
</feature>
<keyword evidence="16" id="KW-1185">Reference proteome</keyword>
<keyword evidence="7" id="KW-0249">Electron transport</keyword>
<dbReference type="SMART" id="SM00665">
    <property type="entry name" value="B561"/>
    <property type="match status" value="1"/>
</dbReference>
<keyword evidence="5 12" id="KW-0812">Transmembrane</keyword>
<evidence type="ECO:0000256" key="4">
    <source>
        <dbReference type="ARBA" id="ARBA00022617"/>
    </source>
</evidence>
<dbReference type="OMA" id="CIASECA"/>
<accession>A0A0B2VUZ5</accession>
<feature type="transmembrane region" description="Helical" evidence="12">
    <location>
        <begin position="278"/>
        <end position="297"/>
    </location>
</feature>
<dbReference type="PANTHER" id="PTHR15422">
    <property type="entry name" value="OS05G0565100 PROTEIN"/>
    <property type="match status" value="1"/>
</dbReference>
<gene>
    <name evidence="15" type="ORF">Tcan_08473</name>
</gene>
<dbReference type="PANTHER" id="PTHR15422:SF24">
    <property type="entry name" value="DOMON RELATED DOMAIN-CONTAINING PROTEIN"/>
    <property type="match status" value="1"/>
</dbReference>
<evidence type="ECO:0000256" key="6">
    <source>
        <dbReference type="ARBA" id="ARBA00022723"/>
    </source>
</evidence>
<evidence type="ECO:0000256" key="11">
    <source>
        <dbReference type="ARBA" id="ARBA00024225"/>
    </source>
</evidence>
<feature type="transmembrane region" description="Helical" evidence="12">
    <location>
        <begin position="330"/>
        <end position="351"/>
    </location>
</feature>
<feature type="domain" description="DOMON" evidence="13">
    <location>
        <begin position="93"/>
        <end position="224"/>
    </location>
</feature>
<keyword evidence="3" id="KW-0813">Transport</keyword>
<keyword evidence="4" id="KW-0349">Heme</keyword>
<dbReference type="GO" id="GO:0016020">
    <property type="term" value="C:membrane"/>
    <property type="evidence" value="ECO:0007669"/>
    <property type="project" value="UniProtKB-SubCell"/>
</dbReference>
<evidence type="ECO:0000256" key="1">
    <source>
        <dbReference type="ARBA" id="ARBA00001970"/>
    </source>
</evidence>
<dbReference type="InterPro" id="IPR045150">
    <property type="entry name" value="CYB561D1/2"/>
</dbReference>
<feature type="non-terminal residue" evidence="15">
    <location>
        <position position="1"/>
    </location>
</feature>
<dbReference type="InterPro" id="IPR005018">
    <property type="entry name" value="DOMON_domain"/>
</dbReference>
<feature type="transmembrane region" description="Helical" evidence="12">
    <location>
        <begin position="446"/>
        <end position="467"/>
    </location>
</feature>
<dbReference type="GO" id="GO:0140575">
    <property type="term" value="F:transmembrane monodehydroascorbate reductase activity"/>
    <property type="evidence" value="ECO:0007669"/>
    <property type="project" value="InterPro"/>
</dbReference>
<proteinExistence type="predicted"/>
<feature type="domain" description="Cytochrome b561" evidence="14">
    <location>
        <begin position="248"/>
        <end position="468"/>
    </location>
</feature>
<evidence type="ECO:0000256" key="2">
    <source>
        <dbReference type="ARBA" id="ARBA00004141"/>
    </source>
</evidence>
<name>A0A0B2VUZ5_TOXCA</name>
<evidence type="ECO:0000256" key="9">
    <source>
        <dbReference type="ARBA" id="ARBA00023004"/>
    </source>
</evidence>
<comment type="caution">
    <text evidence="15">The sequence shown here is derived from an EMBL/GenBank/DDBJ whole genome shotgun (WGS) entry which is preliminary data.</text>
</comment>
<feature type="transmembrane region" description="Helical" evidence="12">
    <location>
        <begin position="403"/>
        <end position="426"/>
    </location>
</feature>
<dbReference type="EMBL" id="JPKZ01000850">
    <property type="protein sequence ID" value="KHN85172.1"/>
    <property type="molecule type" value="Genomic_DNA"/>
</dbReference>
<dbReference type="CDD" id="cd08760">
    <property type="entry name" value="Cyt_b561_FRRS1_like"/>
    <property type="match status" value="1"/>
</dbReference>
<dbReference type="Proteomes" id="UP000031036">
    <property type="component" value="Unassembled WGS sequence"/>
</dbReference>
<evidence type="ECO:0000313" key="16">
    <source>
        <dbReference type="Proteomes" id="UP000031036"/>
    </source>
</evidence>
<keyword evidence="10 12" id="KW-0472">Membrane</keyword>
<dbReference type="OrthoDB" id="6372137at2759"/>
<dbReference type="PROSITE" id="PS50836">
    <property type="entry name" value="DOMON"/>
    <property type="match status" value="1"/>
</dbReference>